<evidence type="ECO:0000313" key="1">
    <source>
        <dbReference type="EMBL" id="PZX13684.1"/>
    </source>
</evidence>
<keyword evidence="2" id="KW-1185">Reference proteome</keyword>
<name>A0A2W7N9Z8_9BACT</name>
<comment type="caution">
    <text evidence="1">The sequence shown here is derived from an EMBL/GenBank/DDBJ whole genome shotgun (WGS) entry which is preliminary data.</text>
</comment>
<reference evidence="1 2" key="1">
    <citation type="submission" date="2018-06" db="EMBL/GenBank/DDBJ databases">
        <title>Genomic Encyclopedia of Archaeal and Bacterial Type Strains, Phase II (KMG-II): from individual species to whole genera.</title>
        <authorList>
            <person name="Goeker M."/>
        </authorList>
    </citation>
    <scope>NUCLEOTIDE SEQUENCE [LARGE SCALE GENOMIC DNA]</scope>
    <source>
        <strain evidence="1 2">DSM 6779</strain>
    </source>
</reference>
<proteinExistence type="predicted"/>
<evidence type="ECO:0000313" key="2">
    <source>
        <dbReference type="Proteomes" id="UP000249239"/>
    </source>
</evidence>
<dbReference type="Proteomes" id="UP000249239">
    <property type="component" value="Unassembled WGS sequence"/>
</dbReference>
<dbReference type="OrthoDB" id="1376248at2"/>
<protein>
    <recommendedName>
        <fullName evidence="3">Antitoxin</fullName>
    </recommendedName>
</protein>
<gene>
    <name evidence="1" type="ORF">LX69_02542</name>
</gene>
<accession>A0A2W7N9Z8</accession>
<evidence type="ECO:0008006" key="3">
    <source>
        <dbReference type="Google" id="ProtNLM"/>
    </source>
</evidence>
<sequence length="81" mass="9644">MTTLTITDTTIEKYFSFLNKLDNNSKKRLIMKLSESLHKREHSSFNIENIYGAWEDTRDSDEIIKEIQETRINQPDTETFE</sequence>
<dbReference type="AlphaFoldDB" id="A0A2W7N9Z8"/>
<dbReference type="EMBL" id="QKZK01000023">
    <property type="protein sequence ID" value="PZX13684.1"/>
    <property type="molecule type" value="Genomic_DNA"/>
</dbReference>
<organism evidence="1 2">
    <name type="scientific">Breznakibacter xylanolyticus</name>
    <dbReference type="NCBI Taxonomy" id="990"/>
    <lineage>
        <taxon>Bacteria</taxon>
        <taxon>Pseudomonadati</taxon>
        <taxon>Bacteroidota</taxon>
        <taxon>Bacteroidia</taxon>
        <taxon>Marinilabiliales</taxon>
        <taxon>Marinilabiliaceae</taxon>
        <taxon>Breznakibacter</taxon>
    </lineage>
</organism>